<reference evidence="3 4" key="1">
    <citation type="submission" date="2018-07" db="EMBL/GenBank/DDBJ databases">
        <title>Genome sequencing of Moraxellaceae gen. HYN0046.</title>
        <authorList>
            <person name="Kim M."/>
            <person name="Yi H."/>
        </authorList>
    </citation>
    <scope>NUCLEOTIDE SEQUENCE [LARGE SCALE GENOMIC DNA]</scope>
    <source>
        <strain evidence="3 4">HYN0046</strain>
    </source>
</reference>
<dbReference type="SMART" id="SM00870">
    <property type="entry name" value="Asparaginase"/>
    <property type="match status" value="1"/>
</dbReference>
<dbReference type="EMBL" id="CP031222">
    <property type="protein sequence ID" value="AXI03249.1"/>
    <property type="molecule type" value="Genomic_DNA"/>
</dbReference>
<evidence type="ECO:0000313" key="3">
    <source>
        <dbReference type="EMBL" id="AXI03249.1"/>
    </source>
</evidence>
<dbReference type="InterPro" id="IPR036152">
    <property type="entry name" value="Asp/glu_Ase-like_sf"/>
</dbReference>
<dbReference type="RefSeq" id="WP_114899358.1">
    <property type="nucleotide sequence ID" value="NZ_CP031222.1"/>
</dbReference>
<dbReference type="PRINTS" id="PR00139">
    <property type="entry name" value="ASNGLNASE"/>
</dbReference>
<dbReference type="Pfam" id="PF00710">
    <property type="entry name" value="Asparaginase"/>
    <property type="match status" value="1"/>
</dbReference>
<evidence type="ECO:0000259" key="2">
    <source>
        <dbReference type="Pfam" id="PF17763"/>
    </source>
</evidence>
<dbReference type="InterPro" id="IPR006034">
    <property type="entry name" value="Asparaginase/glutaminase-like"/>
</dbReference>
<evidence type="ECO:0000259" key="1">
    <source>
        <dbReference type="Pfam" id="PF00710"/>
    </source>
</evidence>
<dbReference type="SFLD" id="SFLDS00057">
    <property type="entry name" value="Glutaminase/Asparaginase"/>
    <property type="match status" value="1"/>
</dbReference>
<sequence>MPNTLAMHLGILYLGGTIGCSGSPLTPLAAEIFLPCLKTIIAEEISRPLLSDAEAESINATQTSWHFYSGEIKDSSALVPEDWADILAMLLHPDQHHIKHWIILHGTDTLAFTAAFLETALQGTDLNVVVTGSQLPLLNPVALTLDRASDALGNLKTAYQILKNAQSHTQGWVCVAFHQQSWAADTVQKIHTQELTAFSGQKEEAHGSQISVHNNRPYLTNHTNFESLKKQLSAINIQIYYASPLPSHTLAEQLEHILTSGVEAVILMAYGLGNFPDDLRIHRALLAAEQRGVMVIITTQVPFGGVETRYAAGNWLSACGVLSAKILPLPAIFAKLAWLLITEANFIERRKKWLALTA</sequence>
<dbReference type="Pfam" id="PF17763">
    <property type="entry name" value="Asparaginase_C"/>
    <property type="match status" value="1"/>
</dbReference>
<dbReference type="Proteomes" id="UP000253940">
    <property type="component" value="Chromosome"/>
</dbReference>
<keyword evidence="4" id="KW-1185">Reference proteome</keyword>
<name>A0A345P7J0_9GAMM</name>
<gene>
    <name evidence="3" type="ORF">HYN46_10595</name>
</gene>
<evidence type="ECO:0000313" key="4">
    <source>
        <dbReference type="Proteomes" id="UP000253940"/>
    </source>
</evidence>
<dbReference type="InterPro" id="IPR027473">
    <property type="entry name" value="L-asparaginase_C"/>
</dbReference>
<dbReference type="AlphaFoldDB" id="A0A345P7J0"/>
<organism evidence="3 4">
    <name type="scientific">Aquirhabdus parva</name>
    <dbReference type="NCBI Taxonomy" id="2283318"/>
    <lineage>
        <taxon>Bacteria</taxon>
        <taxon>Pseudomonadati</taxon>
        <taxon>Pseudomonadota</taxon>
        <taxon>Gammaproteobacteria</taxon>
        <taxon>Moraxellales</taxon>
        <taxon>Moraxellaceae</taxon>
        <taxon>Aquirhabdus</taxon>
    </lineage>
</organism>
<proteinExistence type="predicted"/>
<dbReference type="PANTHER" id="PTHR11707">
    <property type="entry name" value="L-ASPARAGINASE"/>
    <property type="match status" value="1"/>
</dbReference>
<dbReference type="PANTHER" id="PTHR11707:SF28">
    <property type="entry name" value="60 KDA LYSOPHOSPHOLIPASE"/>
    <property type="match status" value="1"/>
</dbReference>
<dbReference type="OrthoDB" id="9788068at2"/>
<feature type="domain" description="Asparaginase/glutaminase C-terminal" evidence="2">
    <location>
        <begin position="251"/>
        <end position="345"/>
    </location>
</feature>
<dbReference type="InterPro" id="IPR027474">
    <property type="entry name" value="L-asparaginase_N"/>
</dbReference>
<accession>A0A345P7J0</accession>
<dbReference type="PIRSF" id="PIRSF001220">
    <property type="entry name" value="L-ASNase_gatD"/>
    <property type="match status" value="1"/>
</dbReference>
<dbReference type="PROSITE" id="PS51732">
    <property type="entry name" value="ASN_GLN_ASE_3"/>
    <property type="match status" value="1"/>
</dbReference>
<dbReference type="KEGG" id="mbah:HYN46_10595"/>
<dbReference type="GO" id="GO:0004067">
    <property type="term" value="F:asparaginase activity"/>
    <property type="evidence" value="ECO:0007669"/>
    <property type="project" value="UniProtKB-UniRule"/>
</dbReference>
<dbReference type="InterPro" id="IPR037152">
    <property type="entry name" value="L-asparaginase_N_sf"/>
</dbReference>
<feature type="domain" description="L-asparaginase N-terminal" evidence="1">
    <location>
        <begin position="10"/>
        <end position="207"/>
    </location>
</feature>
<dbReference type="Gene3D" id="3.40.50.40">
    <property type="match status" value="1"/>
</dbReference>
<dbReference type="PIRSF" id="PIRSF500176">
    <property type="entry name" value="L_ASNase"/>
    <property type="match status" value="1"/>
</dbReference>
<dbReference type="Gene3D" id="3.40.50.1170">
    <property type="entry name" value="L-asparaginase, N-terminal domain"/>
    <property type="match status" value="1"/>
</dbReference>
<dbReference type="InterPro" id="IPR040919">
    <property type="entry name" value="Asparaginase_C"/>
</dbReference>
<protein>
    <recommendedName>
        <fullName evidence="5">Asparaginase</fullName>
    </recommendedName>
</protein>
<evidence type="ECO:0008006" key="5">
    <source>
        <dbReference type="Google" id="ProtNLM"/>
    </source>
</evidence>
<dbReference type="SUPFAM" id="SSF53774">
    <property type="entry name" value="Glutaminase/Asparaginase"/>
    <property type="match status" value="1"/>
</dbReference>